<protein>
    <submittedName>
        <fullName evidence="2">Uncharacterized protein</fullName>
    </submittedName>
</protein>
<feature type="region of interest" description="Disordered" evidence="1">
    <location>
        <begin position="92"/>
        <end position="118"/>
    </location>
</feature>
<accession>D2A2C0</accession>
<dbReference type="AlphaFoldDB" id="D2A2C0"/>
<dbReference type="InterPro" id="IPR010736">
    <property type="entry name" value="SHIPPO-rpt"/>
</dbReference>
<organism evidence="2 3">
    <name type="scientific">Tribolium castaneum</name>
    <name type="common">Red flour beetle</name>
    <dbReference type="NCBI Taxonomy" id="7070"/>
    <lineage>
        <taxon>Eukaryota</taxon>
        <taxon>Metazoa</taxon>
        <taxon>Ecdysozoa</taxon>
        <taxon>Arthropoda</taxon>
        <taxon>Hexapoda</taxon>
        <taxon>Insecta</taxon>
        <taxon>Pterygota</taxon>
        <taxon>Neoptera</taxon>
        <taxon>Endopterygota</taxon>
        <taxon>Coleoptera</taxon>
        <taxon>Polyphaga</taxon>
        <taxon>Cucujiformia</taxon>
        <taxon>Tenebrionidae</taxon>
        <taxon>Tenebrionidae incertae sedis</taxon>
        <taxon>Tribolium</taxon>
    </lineage>
</organism>
<proteinExistence type="predicted"/>
<dbReference type="InterPro" id="IPR033602">
    <property type="entry name" value="CIMAP3"/>
</dbReference>
<dbReference type="Pfam" id="PF07004">
    <property type="entry name" value="SHIPPO-rpt"/>
    <property type="match status" value="1"/>
</dbReference>
<dbReference type="GO" id="GO:0008092">
    <property type="term" value="F:cytoskeletal protein binding"/>
    <property type="evidence" value="ECO:0000318"/>
    <property type="project" value="GO_Central"/>
</dbReference>
<name>D2A2C0_TRICA</name>
<dbReference type="PANTHER" id="PTHR31508">
    <property type="entry name" value="PROTEIN PITCHFORK"/>
    <property type="match status" value="1"/>
</dbReference>
<dbReference type="HOGENOM" id="CLU_1172024_0_0_1"/>
<evidence type="ECO:0000313" key="3">
    <source>
        <dbReference type="Proteomes" id="UP000007266"/>
    </source>
</evidence>
<dbReference type="PANTHER" id="PTHR31508:SF2">
    <property type="entry name" value="PROTEIN PITCHFORK"/>
    <property type="match status" value="1"/>
</dbReference>
<reference evidence="2 3" key="1">
    <citation type="journal article" date="2008" name="Nature">
        <title>The genome of the model beetle and pest Tribolium castaneum.</title>
        <authorList>
            <consortium name="Tribolium Genome Sequencing Consortium"/>
            <person name="Richards S."/>
            <person name="Gibbs R.A."/>
            <person name="Weinstock G.M."/>
            <person name="Brown S.J."/>
            <person name="Denell R."/>
            <person name="Beeman R.W."/>
            <person name="Gibbs R."/>
            <person name="Beeman R.W."/>
            <person name="Brown S.J."/>
            <person name="Bucher G."/>
            <person name="Friedrich M."/>
            <person name="Grimmelikhuijzen C.J."/>
            <person name="Klingler M."/>
            <person name="Lorenzen M."/>
            <person name="Richards S."/>
            <person name="Roth S."/>
            <person name="Schroder R."/>
            <person name="Tautz D."/>
            <person name="Zdobnov E.M."/>
            <person name="Muzny D."/>
            <person name="Gibbs R.A."/>
            <person name="Weinstock G.M."/>
            <person name="Attaway T."/>
            <person name="Bell S."/>
            <person name="Buhay C.J."/>
            <person name="Chandrabose M.N."/>
            <person name="Chavez D."/>
            <person name="Clerk-Blankenburg K.P."/>
            <person name="Cree A."/>
            <person name="Dao M."/>
            <person name="Davis C."/>
            <person name="Chacko J."/>
            <person name="Dinh H."/>
            <person name="Dugan-Rocha S."/>
            <person name="Fowler G."/>
            <person name="Garner T.T."/>
            <person name="Garnes J."/>
            <person name="Gnirke A."/>
            <person name="Hawes A."/>
            <person name="Hernandez J."/>
            <person name="Hines S."/>
            <person name="Holder M."/>
            <person name="Hume J."/>
            <person name="Jhangiani S.N."/>
            <person name="Joshi V."/>
            <person name="Khan Z.M."/>
            <person name="Jackson L."/>
            <person name="Kovar C."/>
            <person name="Kowis A."/>
            <person name="Lee S."/>
            <person name="Lewis L.R."/>
            <person name="Margolis J."/>
            <person name="Morgan M."/>
            <person name="Nazareth L.V."/>
            <person name="Nguyen N."/>
            <person name="Okwuonu G."/>
            <person name="Parker D."/>
            <person name="Richards S."/>
            <person name="Ruiz S.J."/>
            <person name="Santibanez J."/>
            <person name="Savard J."/>
            <person name="Scherer S.E."/>
            <person name="Schneider B."/>
            <person name="Sodergren E."/>
            <person name="Tautz D."/>
            <person name="Vattahil S."/>
            <person name="Villasana D."/>
            <person name="White C.S."/>
            <person name="Wright R."/>
            <person name="Park Y."/>
            <person name="Beeman R.W."/>
            <person name="Lord J."/>
            <person name="Oppert B."/>
            <person name="Lorenzen M."/>
            <person name="Brown S."/>
            <person name="Wang L."/>
            <person name="Savard J."/>
            <person name="Tautz D."/>
            <person name="Richards S."/>
            <person name="Weinstock G."/>
            <person name="Gibbs R.A."/>
            <person name="Liu Y."/>
            <person name="Worley K."/>
            <person name="Weinstock G."/>
            <person name="Elsik C.G."/>
            <person name="Reese J.T."/>
            <person name="Elhaik E."/>
            <person name="Landan G."/>
            <person name="Graur D."/>
            <person name="Arensburger P."/>
            <person name="Atkinson P."/>
            <person name="Beeman R.W."/>
            <person name="Beidler J."/>
            <person name="Brown S.J."/>
            <person name="Demuth J.P."/>
            <person name="Drury D.W."/>
            <person name="Du Y.Z."/>
            <person name="Fujiwara H."/>
            <person name="Lorenzen M."/>
            <person name="Maselli V."/>
            <person name="Osanai M."/>
            <person name="Park Y."/>
            <person name="Robertson H.M."/>
            <person name="Tu Z."/>
            <person name="Wang J.J."/>
            <person name="Wang S."/>
            <person name="Richards S."/>
            <person name="Song H."/>
            <person name="Zhang L."/>
            <person name="Sodergren E."/>
            <person name="Werner D."/>
            <person name="Stanke M."/>
            <person name="Morgenstern B."/>
            <person name="Solovyev V."/>
            <person name="Kosarev P."/>
            <person name="Brown G."/>
            <person name="Chen H.C."/>
            <person name="Ermolaeva O."/>
            <person name="Hlavina W."/>
            <person name="Kapustin Y."/>
            <person name="Kiryutin B."/>
            <person name="Kitts P."/>
            <person name="Maglott D."/>
            <person name="Pruitt K."/>
            <person name="Sapojnikov V."/>
            <person name="Souvorov A."/>
            <person name="Mackey A.J."/>
            <person name="Waterhouse R.M."/>
            <person name="Wyder S."/>
            <person name="Zdobnov E.M."/>
            <person name="Zdobnov E.M."/>
            <person name="Wyder S."/>
            <person name="Kriventseva E.V."/>
            <person name="Kadowaki T."/>
            <person name="Bork P."/>
            <person name="Aranda M."/>
            <person name="Bao R."/>
            <person name="Beermann A."/>
            <person name="Berns N."/>
            <person name="Bolognesi R."/>
            <person name="Bonneton F."/>
            <person name="Bopp D."/>
            <person name="Brown S.J."/>
            <person name="Bucher G."/>
            <person name="Butts T."/>
            <person name="Chaumot A."/>
            <person name="Denell R.E."/>
            <person name="Ferrier D.E."/>
            <person name="Friedrich M."/>
            <person name="Gordon C.M."/>
            <person name="Jindra M."/>
            <person name="Klingler M."/>
            <person name="Lan Q."/>
            <person name="Lattorff H.M."/>
            <person name="Laudet V."/>
            <person name="von Levetsow C."/>
            <person name="Liu Z."/>
            <person name="Lutz R."/>
            <person name="Lynch J.A."/>
            <person name="da Fonseca R.N."/>
            <person name="Posnien N."/>
            <person name="Reuter R."/>
            <person name="Roth S."/>
            <person name="Savard J."/>
            <person name="Schinko J.B."/>
            <person name="Schmitt C."/>
            <person name="Schoppmeier M."/>
            <person name="Schroder R."/>
            <person name="Shippy T.D."/>
            <person name="Simonnet F."/>
            <person name="Marques-Souza H."/>
            <person name="Tautz D."/>
            <person name="Tomoyasu Y."/>
            <person name="Trauner J."/>
            <person name="Van der Zee M."/>
            <person name="Vervoort M."/>
            <person name="Wittkopp N."/>
            <person name="Wimmer E.A."/>
            <person name="Yang X."/>
            <person name="Jones A.K."/>
            <person name="Sattelle D.B."/>
            <person name="Ebert P.R."/>
            <person name="Nelson D."/>
            <person name="Scott J.G."/>
            <person name="Beeman R.W."/>
            <person name="Muthukrishnan S."/>
            <person name="Kramer K.J."/>
            <person name="Arakane Y."/>
            <person name="Beeman R.W."/>
            <person name="Zhu Q."/>
            <person name="Hogenkamp D."/>
            <person name="Dixit R."/>
            <person name="Oppert B."/>
            <person name="Jiang H."/>
            <person name="Zou Z."/>
            <person name="Marshall J."/>
            <person name="Elpidina E."/>
            <person name="Vinokurov K."/>
            <person name="Oppert C."/>
            <person name="Zou Z."/>
            <person name="Evans J."/>
            <person name="Lu Z."/>
            <person name="Zhao P."/>
            <person name="Sumathipala N."/>
            <person name="Altincicek B."/>
            <person name="Vilcinskas A."/>
            <person name="Williams M."/>
            <person name="Hultmark D."/>
            <person name="Hetru C."/>
            <person name="Jiang H."/>
            <person name="Grimmelikhuijzen C.J."/>
            <person name="Hauser F."/>
            <person name="Cazzamali G."/>
            <person name="Williamson M."/>
            <person name="Park Y."/>
            <person name="Li B."/>
            <person name="Tanaka Y."/>
            <person name="Predel R."/>
            <person name="Neupert S."/>
            <person name="Schachtner J."/>
            <person name="Verleyen P."/>
            <person name="Raible F."/>
            <person name="Bork P."/>
            <person name="Friedrich M."/>
            <person name="Walden K.K."/>
            <person name="Robertson H.M."/>
            <person name="Angeli S."/>
            <person name="Foret S."/>
            <person name="Bucher G."/>
            <person name="Schuetz S."/>
            <person name="Maleszka R."/>
            <person name="Wimmer E.A."/>
            <person name="Beeman R.W."/>
            <person name="Lorenzen M."/>
            <person name="Tomoyasu Y."/>
            <person name="Miller S.C."/>
            <person name="Grossmann D."/>
            <person name="Bucher G."/>
        </authorList>
    </citation>
    <scope>NUCLEOTIDE SEQUENCE [LARGE SCALE GENOMIC DNA]</scope>
    <source>
        <strain evidence="2 3">Georgia GA2</strain>
    </source>
</reference>
<dbReference type="GO" id="GO:0031344">
    <property type="term" value="P:regulation of cell projection organization"/>
    <property type="evidence" value="ECO:0000318"/>
    <property type="project" value="GO_Central"/>
</dbReference>
<dbReference type="EMBL" id="KQ971338">
    <property type="protein sequence ID" value="EFA02045.1"/>
    <property type="molecule type" value="Genomic_DNA"/>
</dbReference>
<dbReference type="OMA" id="CAGDYWH"/>
<evidence type="ECO:0000313" key="2">
    <source>
        <dbReference type="EMBL" id="EFA02045.1"/>
    </source>
</evidence>
<evidence type="ECO:0000256" key="1">
    <source>
        <dbReference type="SAM" id="MobiDB-lite"/>
    </source>
</evidence>
<dbReference type="InParanoid" id="D2A2C0"/>
<reference evidence="2 3" key="2">
    <citation type="journal article" date="2010" name="Nucleic Acids Res.">
        <title>BeetleBase in 2010: revisions to provide comprehensive genomic information for Tribolium castaneum.</title>
        <authorList>
            <person name="Kim H.S."/>
            <person name="Murphy T."/>
            <person name="Xia J."/>
            <person name="Caragea D."/>
            <person name="Park Y."/>
            <person name="Beeman R.W."/>
            <person name="Lorenzen M.D."/>
            <person name="Butcher S."/>
            <person name="Manak J.R."/>
            <person name="Brown S.J."/>
        </authorList>
    </citation>
    <scope>GENOME REANNOTATION</scope>
    <source>
        <strain evidence="2 3">Georgia GA2</strain>
    </source>
</reference>
<dbReference type="eggNOG" id="ENOG502SAMD">
    <property type="taxonomic scope" value="Eukaryota"/>
</dbReference>
<sequence length="237" mass="26895">MPEDFDYVVERKPPHPICFGSKLARNTAPIGKSLSPFQKMAAPENNPLTGPGHYKTEKYNCALNRLVNKIRSNKGVGPLASDDPRFKDKIFMRTPSPTRYNPGGAVGAKRQGGAPFGSKTRRLTTIEHKLPGPGTYDIASKKCRRTRFMYNFGRPSMISSIEIICVDRPSDACVKCEQICAGDYWHKDYTVFLCHLCWEEEKRGRELYNEKELNTFQVQSPKMKMTPQKHTSTVFLN</sequence>
<keyword evidence="3" id="KW-1185">Reference proteome</keyword>
<gene>
    <name evidence="2" type="primary">AUGUSTUS-3.0.2_07673</name>
    <name evidence="2" type="ORF">TcasGA2_TC007673</name>
</gene>
<dbReference type="Proteomes" id="UP000007266">
    <property type="component" value="Linkage group 4"/>
</dbReference>
<dbReference type="PhylomeDB" id="D2A2C0"/>